<dbReference type="Ensembl" id="ENSXETT00000078366">
    <property type="protein sequence ID" value="ENSXETP00000100604"/>
    <property type="gene ID" value="ENSXETG00000043742"/>
</dbReference>
<dbReference type="GeneTree" id="ENSGT00390000017838"/>
<feature type="compositionally biased region" description="Basic and acidic residues" evidence="1">
    <location>
        <begin position="43"/>
        <end position="72"/>
    </location>
</feature>
<dbReference type="PANTHER" id="PTHR22306">
    <property type="entry name" value="CHROMOSOME 7 OPEN READING FRAME 50"/>
    <property type="match status" value="1"/>
</dbReference>
<sequence length="246" mass="28219">MYIRACASGSEDDACAIRLSCASMCGRGLYLLNPRGFRKKAEASVRMAKDKEAKKKSAGKNERRVKQTETKSEAAPVKKRKLDSEVPRGSDSAVSQEEANDNLELAGLTPEECRVLERKLKKELKKEEKRLKRESAEQEKEEGPQKPSGCELALQYLKSWSKKHEEWKFQKTRQTWLLLHMYDPEKVPDKYFKILLNYIAGLQGRARDTTVEKAEALMKQYDSSETQEEDHVPKLARIRDVLQILS</sequence>
<dbReference type="InterPro" id="IPR019327">
    <property type="entry name" value="WKF"/>
</dbReference>
<feature type="region of interest" description="Disordered" evidence="1">
    <location>
        <begin position="43"/>
        <end position="103"/>
    </location>
</feature>
<proteinExistence type="predicted"/>
<dbReference type="PANTHER" id="PTHR22306:SF2">
    <property type="entry name" value="CHROMOSOME 7 OPEN READING FRAME 50"/>
    <property type="match status" value="1"/>
</dbReference>
<evidence type="ECO:0000313" key="3">
    <source>
        <dbReference type="Ensembl" id="ENSXETP00000100604"/>
    </source>
</evidence>
<feature type="region of interest" description="Disordered" evidence="1">
    <location>
        <begin position="126"/>
        <end position="148"/>
    </location>
</feature>
<dbReference type="AlphaFoldDB" id="A0A6I8SRU3"/>
<dbReference type="InParanoid" id="A0A6I8SRU3"/>
<evidence type="ECO:0000259" key="2">
    <source>
        <dbReference type="Pfam" id="PF10180"/>
    </source>
</evidence>
<protein>
    <recommendedName>
        <fullName evidence="2">WKF domain-containing protein</fullName>
    </recommendedName>
</protein>
<reference evidence="3" key="2">
    <citation type="submission" date="2020-05" db="UniProtKB">
        <authorList>
            <consortium name="Ensembl"/>
        </authorList>
    </citation>
    <scope>IDENTIFICATION</scope>
</reference>
<feature type="compositionally biased region" description="Basic and acidic residues" evidence="1">
    <location>
        <begin position="126"/>
        <end position="144"/>
    </location>
</feature>
<name>A0A6I8SRU3_XENTR</name>
<evidence type="ECO:0000256" key="1">
    <source>
        <dbReference type="SAM" id="MobiDB-lite"/>
    </source>
</evidence>
<organism evidence="3">
    <name type="scientific">Xenopus tropicalis</name>
    <name type="common">Western clawed frog</name>
    <name type="synonym">Silurana tropicalis</name>
    <dbReference type="NCBI Taxonomy" id="8364"/>
    <lineage>
        <taxon>Eukaryota</taxon>
        <taxon>Metazoa</taxon>
        <taxon>Chordata</taxon>
        <taxon>Craniata</taxon>
        <taxon>Vertebrata</taxon>
        <taxon>Euteleostomi</taxon>
        <taxon>Amphibia</taxon>
        <taxon>Batrachia</taxon>
        <taxon>Anura</taxon>
        <taxon>Pipoidea</taxon>
        <taxon>Pipidae</taxon>
        <taxon>Xenopodinae</taxon>
        <taxon>Xenopus</taxon>
        <taxon>Silurana</taxon>
    </lineage>
</organism>
<dbReference type="FunCoup" id="A0A6I8SRU3">
    <property type="interactions" value="816"/>
</dbReference>
<dbReference type="Pfam" id="PF10180">
    <property type="entry name" value="WKF"/>
    <property type="match status" value="1"/>
</dbReference>
<accession>A0A6I8SRU3</accession>
<reference evidence="3" key="1">
    <citation type="journal article" date="2010" name="Science">
        <title>The genome of the Western clawed frog Xenopus tropicalis.</title>
        <authorList>
            <person name="Hellsten U."/>
            <person name="Harland R.M."/>
            <person name="Gilchrist M.J."/>
            <person name="Hendrix D."/>
            <person name="Jurka J."/>
            <person name="Kapitonov V."/>
            <person name="Ovcharenko I."/>
            <person name="Putnam N.H."/>
            <person name="Shu S."/>
            <person name="Taher L."/>
            <person name="Blitz I.L."/>
            <person name="Blumberg B."/>
            <person name="Dichmann D.S."/>
            <person name="Dubchak I."/>
            <person name="Amaya E."/>
            <person name="Detter J.C."/>
            <person name="Fletcher R."/>
            <person name="Gerhard D.S."/>
            <person name="Goodstein D."/>
            <person name="Graves T."/>
            <person name="Grigoriev I.V."/>
            <person name="Grimwood J."/>
            <person name="Kawashima T."/>
            <person name="Lindquist E."/>
            <person name="Lucas S.M."/>
            <person name="Mead P.E."/>
            <person name="Mitros T."/>
            <person name="Ogino H."/>
            <person name="Ohta Y."/>
            <person name="Poliakov A.V."/>
            <person name="Pollet N."/>
            <person name="Robert J."/>
            <person name="Salamov A."/>
            <person name="Sater A.K."/>
            <person name="Schmutz J."/>
            <person name="Terry A."/>
            <person name="Vize P.D."/>
            <person name="Warren W.C."/>
            <person name="Wells D."/>
            <person name="Wills A."/>
            <person name="Wilson R.K."/>
            <person name="Zimmerman L.B."/>
            <person name="Zorn A.M."/>
            <person name="Grainger R."/>
            <person name="Grammer T."/>
            <person name="Khokha M.K."/>
            <person name="Richardson P.M."/>
            <person name="Rokhsar D.S."/>
        </authorList>
    </citation>
    <scope>NUCLEOTIDE SEQUENCE [LARGE SCALE GENOMIC DNA]</scope>
    <source>
        <strain evidence="3">Nigerian</strain>
    </source>
</reference>
<feature type="domain" description="WKF" evidence="2">
    <location>
        <begin position="155"/>
        <end position="216"/>
    </location>
</feature>